<keyword evidence="2 5" id="KW-0479">Metal-binding</keyword>
<sequence length="398" mass="45067">MSVDPYKLNIVTQNIRTLGHGTSGIWTRKLVKDHFQHINHSIDIILLQEHHLLAEACLDKTSQLNFLEGPSFWNEARILPTSNKTKGGTAILTSRHLAPLIGDSGIIVPGRAQFITLNMSPSETIGIINVYGYSDSSKRATLWEAINEAPLPPAQWILAGDFNMIESLDDKLGGAEKSKMYIPESEAWNRTILKFNLGDSFHMPEFRRLTKKRYTWDNGQIAQHRVATRIDRIYLPPKLQAMGGQMGILATLHRISDHAPFVLKLSKAPPKTPRSQPFNNSMLTDTEGRQLLIDAWHQGMLQSPEADWGKKLRNALRSVKAASDAFSYRKKKAWQNTYDQEINEILEAEIALQEDWGNETARKALSAAQTKIQNVRQQRLEKRTNRASAQWTRVGDRC</sequence>
<gene>
    <name evidence="8" type="ORF">KC19_12G027100</name>
</gene>
<feature type="binding site" evidence="5">
    <location>
        <position position="257"/>
    </location>
    <ligand>
        <name>Mg(2+)</name>
        <dbReference type="ChEBI" id="CHEBI:18420"/>
        <label>1</label>
    </ligand>
</feature>
<comment type="cofactor">
    <cofactor evidence="5">
        <name>Mg(2+)</name>
        <dbReference type="ChEBI" id="CHEBI:18420"/>
    </cofactor>
    <cofactor evidence="5">
        <name>Mn(2+)</name>
        <dbReference type="ChEBI" id="CHEBI:29035"/>
    </cofactor>
    <text evidence="5">Probably binds two magnesium or manganese ions per subunit.</text>
</comment>
<dbReference type="PANTHER" id="PTHR22748:SF4">
    <property type="entry name" value="DNA-(APURINIC OR APYRIMIDINIC SITE) ENDONUCLEASE 2"/>
    <property type="match status" value="1"/>
</dbReference>
<name>A0A8T0G5C1_CERPU</name>
<dbReference type="PANTHER" id="PTHR22748">
    <property type="entry name" value="AP ENDONUCLEASE"/>
    <property type="match status" value="1"/>
</dbReference>
<dbReference type="GO" id="GO:0008311">
    <property type="term" value="F:double-stranded DNA 3'-5' DNA exonuclease activity"/>
    <property type="evidence" value="ECO:0007669"/>
    <property type="project" value="TreeGrafter"/>
</dbReference>
<organism evidence="8 9">
    <name type="scientific">Ceratodon purpureus</name>
    <name type="common">Fire moss</name>
    <name type="synonym">Dicranum purpureum</name>
    <dbReference type="NCBI Taxonomy" id="3225"/>
    <lineage>
        <taxon>Eukaryota</taxon>
        <taxon>Viridiplantae</taxon>
        <taxon>Streptophyta</taxon>
        <taxon>Embryophyta</taxon>
        <taxon>Bryophyta</taxon>
        <taxon>Bryophytina</taxon>
        <taxon>Bryopsida</taxon>
        <taxon>Dicranidae</taxon>
        <taxon>Pseudoditrichales</taxon>
        <taxon>Ditrichaceae</taxon>
        <taxon>Ceratodon</taxon>
    </lineage>
</organism>
<keyword evidence="5" id="KW-0464">Manganese</keyword>
<evidence type="ECO:0000313" key="8">
    <source>
        <dbReference type="EMBL" id="KAG0553637.1"/>
    </source>
</evidence>
<feature type="non-terminal residue" evidence="8">
    <location>
        <position position="398"/>
    </location>
</feature>
<evidence type="ECO:0000256" key="6">
    <source>
        <dbReference type="PIRSR" id="PIRSR604808-3"/>
    </source>
</evidence>
<dbReference type="AlphaFoldDB" id="A0A8T0G5C1"/>
<keyword evidence="4 5" id="KW-0460">Magnesium</keyword>
<feature type="binding site" evidence="5">
    <location>
        <position position="163"/>
    </location>
    <ligand>
        <name>Mg(2+)</name>
        <dbReference type="ChEBI" id="CHEBI:18420"/>
        <label>1</label>
    </ligand>
</feature>
<evidence type="ECO:0000313" key="9">
    <source>
        <dbReference type="Proteomes" id="UP000822688"/>
    </source>
</evidence>
<evidence type="ECO:0000256" key="3">
    <source>
        <dbReference type="ARBA" id="ARBA00022801"/>
    </source>
</evidence>
<evidence type="ECO:0000256" key="5">
    <source>
        <dbReference type="PIRSR" id="PIRSR604808-2"/>
    </source>
</evidence>
<dbReference type="InterPro" id="IPR005135">
    <property type="entry name" value="Endo/exonuclease/phosphatase"/>
</dbReference>
<feature type="binding site" evidence="5">
    <location>
        <position position="161"/>
    </location>
    <ligand>
        <name>Mg(2+)</name>
        <dbReference type="ChEBI" id="CHEBI:18420"/>
        <label>1</label>
    </ligand>
</feature>
<feature type="site" description="Important for catalytic activity" evidence="6">
    <location>
        <position position="231"/>
    </location>
</feature>
<dbReference type="Proteomes" id="UP000822688">
    <property type="component" value="Chromosome 12"/>
</dbReference>
<comment type="caution">
    <text evidence="8">The sequence shown here is derived from an EMBL/GenBank/DDBJ whole genome shotgun (WGS) entry which is preliminary data.</text>
</comment>
<comment type="similarity">
    <text evidence="1">Belongs to the DNA repair enzymes AP/ExoA family.</text>
</comment>
<dbReference type="GO" id="GO:0005634">
    <property type="term" value="C:nucleus"/>
    <property type="evidence" value="ECO:0007669"/>
    <property type="project" value="TreeGrafter"/>
</dbReference>
<dbReference type="GO" id="GO:0006284">
    <property type="term" value="P:base-excision repair"/>
    <property type="evidence" value="ECO:0007669"/>
    <property type="project" value="TreeGrafter"/>
</dbReference>
<protein>
    <recommendedName>
        <fullName evidence="7">Endonuclease/exonuclease/phosphatase domain-containing protein</fullName>
    </recommendedName>
</protein>
<dbReference type="Gene3D" id="3.60.10.10">
    <property type="entry name" value="Endonuclease/exonuclease/phosphatase"/>
    <property type="match status" value="1"/>
</dbReference>
<feature type="binding site" evidence="5">
    <location>
        <position position="258"/>
    </location>
    <ligand>
        <name>Mg(2+)</name>
        <dbReference type="ChEBI" id="CHEBI:18420"/>
        <label>1</label>
    </ligand>
</feature>
<dbReference type="InterPro" id="IPR004808">
    <property type="entry name" value="AP_endonuc_1"/>
</dbReference>
<evidence type="ECO:0000259" key="7">
    <source>
        <dbReference type="Pfam" id="PF03372"/>
    </source>
</evidence>
<keyword evidence="9" id="KW-1185">Reference proteome</keyword>
<reference evidence="8" key="1">
    <citation type="submission" date="2020-06" db="EMBL/GenBank/DDBJ databases">
        <title>WGS assembly of Ceratodon purpureus strain R40.</title>
        <authorList>
            <person name="Carey S.B."/>
            <person name="Jenkins J."/>
            <person name="Shu S."/>
            <person name="Lovell J.T."/>
            <person name="Sreedasyam A."/>
            <person name="Maumus F."/>
            <person name="Tiley G.P."/>
            <person name="Fernandez-Pozo N."/>
            <person name="Barry K."/>
            <person name="Chen C."/>
            <person name="Wang M."/>
            <person name="Lipzen A."/>
            <person name="Daum C."/>
            <person name="Saski C.A."/>
            <person name="Payton A.C."/>
            <person name="Mcbreen J.C."/>
            <person name="Conrad R.E."/>
            <person name="Kollar L.M."/>
            <person name="Olsson S."/>
            <person name="Huttunen S."/>
            <person name="Landis J.B."/>
            <person name="Wickett N.J."/>
            <person name="Johnson M.G."/>
            <person name="Rensing S.A."/>
            <person name="Grimwood J."/>
            <person name="Schmutz J."/>
            <person name="Mcdaniel S.F."/>
        </authorList>
    </citation>
    <scope>NUCLEOTIDE SEQUENCE</scope>
    <source>
        <strain evidence="8">R40</strain>
    </source>
</reference>
<evidence type="ECO:0000256" key="1">
    <source>
        <dbReference type="ARBA" id="ARBA00007092"/>
    </source>
</evidence>
<dbReference type="EMBL" id="CM026433">
    <property type="protein sequence ID" value="KAG0553637.1"/>
    <property type="molecule type" value="Genomic_DNA"/>
</dbReference>
<accession>A0A8T0G5C1</accession>
<dbReference type="SUPFAM" id="SSF56219">
    <property type="entry name" value="DNase I-like"/>
    <property type="match status" value="1"/>
</dbReference>
<dbReference type="GO" id="GO:0046872">
    <property type="term" value="F:metal ion binding"/>
    <property type="evidence" value="ECO:0007669"/>
    <property type="project" value="UniProtKB-KW"/>
</dbReference>
<evidence type="ECO:0000256" key="4">
    <source>
        <dbReference type="ARBA" id="ARBA00022842"/>
    </source>
</evidence>
<dbReference type="GO" id="GO:0008081">
    <property type="term" value="F:phosphoric diester hydrolase activity"/>
    <property type="evidence" value="ECO:0007669"/>
    <property type="project" value="TreeGrafter"/>
</dbReference>
<feature type="domain" description="Endonuclease/exonuclease/phosphatase" evidence="7">
    <location>
        <begin position="34"/>
        <end position="258"/>
    </location>
</feature>
<dbReference type="GO" id="GO:0003906">
    <property type="term" value="F:DNA-(apurinic or apyrimidinic site) endonuclease activity"/>
    <property type="evidence" value="ECO:0007669"/>
    <property type="project" value="TreeGrafter"/>
</dbReference>
<dbReference type="Pfam" id="PF03372">
    <property type="entry name" value="Exo_endo_phos"/>
    <property type="match status" value="1"/>
</dbReference>
<evidence type="ECO:0000256" key="2">
    <source>
        <dbReference type="ARBA" id="ARBA00022723"/>
    </source>
</evidence>
<keyword evidence="3" id="KW-0378">Hydrolase</keyword>
<dbReference type="InterPro" id="IPR036691">
    <property type="entry name" value="Endo/exonu/phosph_ase_sf"/>
</dbReference>
<proteinExistence type="inferred from homology"/>
<feature type="site" description="Transition state stabilizer" evidence="6">
    <location>
        <position position="163"/>
    </location>
</feature>
<feature type="site" description="Interaction with DNA substrate" evidence="6">
    <location>
        <position position="258"/>
    </location>
</feature>